<feature type="domain" description="ABC transmembrane type-1" evidence="8">
    <location>
        <begin position="95"/>
        <end position="292"/>
    </location>
</feature>
<evidence type="ECO:0000256" key="4">
    <source>
        <dbReference type="ARBA" id="ARBA00022692"/>
    </source>
</evidence>
<dbReference type="GO" id="GO:0055085">
    <property type="term" value="P:transmembrane transport"/>
    <property type="evidence" value="ECO:0007669"/>
    <property type="project" value="InterPro"/>
</dbReference>
<keyword evidence="5 7" id="KW-1133">Transmembrane helix</keyword>
<feature type="transmembrane region" description="Helical" evidence="7">
    <location>
        <begin position="134"/>
        <end position="158"/>
    </location>
</feature>
<evidence type="ECO:0000256" key="7">
    <source>
        <dbReference type="RuleBase" id="RU363032"/>
    </source>
</evidence>
<evidence type="ECO:0000256" key="2">
    <source>
        <dbReference type="ARBA" id="ARBA00022448"/>
    </source>
</evidence>
<evidence type="ECO:0000256" key="5">
    <source>
        <dbReference type="ARBA" id="ARBA00022989"/>
    </source>
</evidence>
<comment type="subcellular location">
    <subcellularLocation>
        <location evidence="1 7">Cell membrane</location>
        <topology evidence="1 7">Multi-pass membrane protein</topology>
    </subcellularLocation>
</comment>
<geneLocation type="plasmid" evidence="9">
    <name>unnamed2</name>
</geneLocation>
<dbReference type="PROSITE" id="PS50928">
    <property type="entry name" value="ABC_TM1"/>
    <property type="match status" value="1"/>
</dbReference>
<protein>
    <recommendedName>
        <fullName evidence="8">ABC transmembrane type-1 domain-containing protein</fullName>
    </recommendedName>
</protein>
<dbReference type="InterPro" id="IPR035906">
    <property type="entry name" value="MetI-like_sf"/>
</dbReference>
<evidence type="ECO:0000256" key="1">
    <source>
        <dbReference type="ARBA" id="ARBA00004651"/>
    </source>
</evidence>
<dbReference type="CDD" id="cd06261">
    <property type="entry name" value="TM_PBP2"/>
    <property type="match status" value="1"/>
</dbReference>
<dbReference type="RefSeq" id="WP_099514970.1">
    <property type="nucleotide sequence ID" value="NZ_CP016619.1"/>
</dbReference>
<dbReference type="PANTHER" id="PTHR43163:SF6">
    <property type="entry name" value="DIPEPTIDE TRANSPORT SYSTEM PERMEASE PROTEIN DPPB-RELATED"/>
    <property type="match status" value="1"/>
</dbReference>
<dbReference type="SUPFAM" id="SSF161098">
    <property type="entry name" value="MetI-like"/>
    <property type="match status" value="1"/>
</dbReference>
<keyword evidence="9" id="KW-0614">Plasmid</keyword>
<sequence>MIMYVLRRFGIALLTAIAAVTATFVMLRIAPGDPIAVLLGDMASDAEIAEARQAYGLDLPIWQQLVFYLGKAATLDFGQSIAQGTPVRELVLSHLPTTLLLATSTMLLVIALALPLGIYSALRKGRSADHATNAAALVALSLPEFWTGIVMILVFSRLLRWLPSGGAESAWALIMPTVTLALPLIAVNLRLMSTETINVLRAPYITMARARGLPQGSILRRHVFRNALIPVVTVGGIQLGHLLGGAVIVETVFNWPGVGQLLIRSIGIRDYPVVQGCLILMTFSVIITNMLVDFAYRLIDPRFRRS</sequence>
<feature type="transmembrane region" description="Helical" evidence="7">
    <location>
        <begin position="99"/>
        <end position="122"/>
    </location>
</feature>
<dbReference type="KEGG" id="moc:BB934_37910"/>
<keyword evidence="6 7" id="KW-0472">Membrane</keyword>
<evidence type="ECO:0000256" key="6">
    <source>
        <dbReference type="ARBA" id="ARBA00023136"/>
    </source>
</evidence>
<comment type="similarity">
    <text evidence="7">Belongs to the binding-protein-dependent transport system permease family.</text>
</comment>
<keyword evidence="3" id="KW-1003">Cell membrane</keyword>
<dbReference type="OrthoDB" id="9805855at2"/>
<name>A0A1B2EVN9_9HYPH</name>
<proteinExistence type="inferred from homology"/>
<dbReference type="Gene3D" id="1.10.3720.10">
    <property type="entry name" value="MetI-like"/>
    <property type="match status" value="1"/>
</dbReference>
<keyword evidence="4 7" id="KW-0812">Transmembrane</keyword>
<dbReference type="Pfam" id="PF00528">
    <property type="entry name" value="BPD_transp_1"/>
    <property type="match status" value="1"/>
</dbReference>
<gene>
    <name evidence="9" type="ORF">BB934_37910</name>
</gene>
<evidence type="ECO:0000313" key="9">
    <source>
        <dbReference type="EMBL" id="ANY84040.1"/>
    </source>
</evidence>
<feature type="transmembrane region" description="Helical" evidence="7">
    <location>
        <begin position="170"/>
        <end position="191"/>
    </location>
</feature>
<dbReference type="Pfam" id="PF19300">
    <property type="entry name" value="BPD_transp_1_N"/>
    <property type="match status" value="1"/>
</dbReference>
<feature type="transmembrane region" description="Helical" evidence="7">
    <location>
        <begin position="273"/>
        <end position="296"/>
    </location>
</feature>
<evidence type="ECO:0000259" key="8">
    <source>
        <dbReference type="PROSITE" id="PS50928"/>
    </source>
</evidence>
<evidence type="ECO:0000256" key="3">
    <source>
        <dbReference type="ARBA" id="ARBA00022475"/>
    </source>
</evidence>
<dbReference type="AlphaFoldDB" id="A0A1B2EVN9"/>
<reference evidence="9" key="1">
    <citation type="submission" date="2016-07" db="EMBL/GenBank/DDBJ databases">
        <title>Microvirga ossetica sp. nov. a new species of rhizobia isolated from root nodules of the legume species Vicia alpestris Steven originated from North Ossetia region in the Caucasus.</title>
        <authorList>
            <person name="Safronova V.I."/>
            <person name="Kuznetsova I.G."/>
            <person name="Sazanova A.L."/>
            <person name="Belimov A."/>
            <person name="Andronov E."/>
            <person name="Osledkin Y.S."/>
            <person name="Onishchuk O.P."/>
            <person name="Kurchak O.N."/>
            <person name="Shaposhnikov A.I."/>
            <person name="Willems A."/>
            <person name="Tikhonovich I.A."/>
        </authorList>
    </citation>
    <scope>NUCLEOTIDE SEQUENCE [LARGE SCALE GENOMIC DNA]</scope>
    <source>
        <strain evidence="9">V5/3M</strain>
        <plasmid evidence="9">unnamed2</plasmid>
    </source>
</reference>
<keyword evidence="2 7" id="KW-0813">Transport</keyword>
<dbReference type="InterPro" id="IPR045621">
    <property type="entry name" value="BPD_transp_1_N"/>
</dbReference>
<dbReference type="InterPro" id="IPR000515">
    <property type="entry name" value="MetI-like"/>
</dbReference>
<organism evidence="9">
    <name type="scientific">Microvirga ossetica</name>
    <dbReference type="NCBI Taxonomy" id="1882682"/>
    <lineage>
        <taxon>Bacteria</taxon>
        <taxon>Pseudomonadati</taxon>
        <taxon>Pseudomonadota</taxon>
        <taxon>Alphaproteobacteria</taxon>
        <taxon>Hyphomicrobiales</taxon>
        <taxon>Methylobacteriaceae</taxon>
        <taxon>Microvirga</taxon>
    </lineage>
</organism>
<dbReference type="PANTHER" id="PTHR43163">
    <property type="entry name" value="DIPEPTIDE TRANSPORT SYSTEM PERMEASE PROTEIN DPPB-RELATED"/>
    <property type="match status" value="1"/>
</dbReference>
<feature type="transmembrane region" description="Helical" evidence="7">
    <location>
        <begin position="227"/>
        <end position="253"/>
    </location>
</feature>
<dbReference type="EMBL" id="CP016619">
    <property type="protein sequence ID" value="ANY84040.1"/>
    <property type="molecule type" value="Genomic_DNA"/>
</dbReference>
<dbReference type="GO" id="GO:0005886">
    <property type="term" value="C:plasma membrane"/>
    <property type="evidence" value="ECO:0007669"/>
    <property type="project" value="UniProtKB-SubCell"/>
</dbReference>
<accession>A0A1B2EVN9</accession>